<feature type="compositionally biased region" description="Pro residues" evidence="1">
    <location>
        <begin position="167"/>
        <end position="181"/>
    </location>
</feature>
<proteinExistence type="predicted"/>
<dbReference type="Proteomes" id="UP000626109">
    <property type="component" value="Unassembled WGS sequence"/>
</dbReference>
<feature type="compositionally biased region" description="Basic and acidic residues" evidence="1">
    <location>
        <begin position="91"/>
        <end position="112"/>
    </location>
</feature>
<sequence>MESADVPGGDEEKSEEMLYRELKQILPTAILSTYVKDGAWSREVLLLDIELVKAHRHEAGAPEPPPLDENEELEEMAEVKLVKKGPKVRPWKKDSKEAPAQEDKGTWPREKLPQQQEMVRGVKRPAPPSRLPLRGPPLKRQAFEAPSEPRAPYPITHPNRRLTPTEPSMPPPGRSMPPPPGVWSRSAVATPRGAPSAASSIGRASEANGAGSSIQDFVGKWNLEETRTKLLLSRLAPMDRVRVMNQFRHSSAALSATAQLEAHVRSHERGVSRPLPTPTAPSMSGRAASAPAFSRPVVRSAPPPVVARAVVAGVPRSSAYSAIGARTASAPPQRPAFAAPVRSASAGTGFASGYSVPVARVGSSRPQPPRFAPPQPNGVPAPNTPPRSARPLTPERPPPARVMAYPTKIAPSGMPQRAPATPRPPVTPRPNVAGLRVPNDRGIPQRPSSALPAVRRPAESFSEPAAKRARPLGSVGPLIGGMARPTPKAPSAAPPARPTLPRAAPTASRPGDLIRSLLSQ</sequence>
<name>A0A813LG47_POLGL</name>
<feature type="region of interest" description="Disordered" evidence="1">
    <location>
        <begin position="84"/>
        <end position="211"/>
    </location>
</feature>
<evidence type="ECO:0000313" key="2">
    <source>
        <dbReference type="EMBL" id="CAE8724978.1"/>
    </source>
</evidence>
<dbReference type="EMBL" id="CAJNNW010034984">
    <property type="protein sequence ID" value="CAE8724978.1"/>
    <property type="molecule type" value="Genomic_DNA"/>
</dbReference>
<evidence type="ECO:0000256" key="1">
    <source>
        <dbReference type="SAM" id="MobiDB-lite"/>
    </source>
</evidence>
<feature type="region of interest" description="Disordered" evidence="1">
    <location>
        <begin position="360"/>
        <end position="520"/>
    </location>
</feature>
<gene>
    <name evidence="2" type="ORF">PGLA2088_LOCUS43923</name>
</gene>
<feature type="compositionally biased region" description="Pro residues" evidence="1">
    <location>
        <begin position="366"/>
        <end position="385"/>
    </location>
</feature>
<accession>A0A813LG47</accession>
<evidence type="ECO:0000313" key="3">
    <source>
        <dbReference type="Proteomes" id="UP000626109"/>
    </source>
</evidence>
<feature type="compositionally biased region" description="Low complexity" evidence="1">
    <location>
        <begin position="499"/>
        <end position="510"/>
    </location>
</feature>
<dbReference type="AlphaFoldDB" id="A0A813LG47"/>
<comment type="caution">
    <text evidence="2">The sequence shown here is derived from an EMBL/GenBank/DDBJ whole genome shotgun (WGS) entry which is preliminary data.</text>
</comment>
<reference evidence="2" key="1">
    <citation type="submission" date="2021-02" db="EMBL/GenBank/DDBJ databases">
        <authorList>
            <person name="Dougan E. K."/>
            <person name="Rhodes N."/>
            <person name="Thang M."/>
            <person name="Chan C."/>
        </authorList>
    </citation>
    <scope>NUCLEOTIDE SEQUENCE</scope>
</reference>
<organism evidence="2 3">
    <name type="scientific">Polarella glacialis</name>
    <name type="common">Dinoflagellate</name>
    <dbReference type="NCBI Taxonomy" id="89957"/>
    <lineage>
        <taxon>Eukaryota</taxon>
        <taxon>Sar</taxon>
        <taxon>Alveolata</taxon>
        <taxon>Dinophyceae</taxon>
        <taxon>Suessiales</taxon>
        <taxon>Suessiaceae</taxon>
        <taxon>Polarella</taxon>
    </lineage>
</organism>
<protein>
    <submittedName>
        <fullName evidence="2">Uncharacterized protein</fullName>
    </submittedName>
</protein>
<feature type="region of interest" description="Disordered" evidence="1">
    <location>
        <begin position="265"/>
        <end position="287"/>
    </location>
</feature>